<reference evidence="2 3" key="1">
    <citation type="submission" date="2018-01" db="EMBL/GenBank/DDBJ databases">
        <authorList>
            <person name="Gaut B.S."/>
            <person name="Morton B.R."/>
            <person name="Clegg M.T."/>
            <person name="Duvall M.R."/>
        </authorList>
    </citation>
    <scope>NUCLEOTIDE SEQUENCE [LARGE SCALE GENOMIC DNA]</scope>
    <source>
        <strain evidence="2">GP69</strain>
    </source>
</reference>
<dbReference type="EMBL" id="OFSM01000003">
    <property type="protein sequence ID" value="SOY27926.1"/>
    <property type="molecule type" value="Genomic_DNA"/>
</dbReference>
<keyword evidence="3" id="KW-1185">Reference proteome</keyword>
<sequence length="367" mass="43157">MKICEETMDNFSISYPLNRLAPLERILFIDIETTGFTARTSGLYLIGCAYYLAGEWRTIQWMAENREQEADVLKAFFDFAKLYRYLIHFNGNNFDLPFITQKCELLSLPYSFDNFRGIDLYKRISPYRYFLKLPSCKQKALENFLGVTRKDAFTASELIGIYLDYVKNPSEFAENALFLHNAEDLKGMLEILPMLACYDLFNQPVKVRKAQANSYRDLNGNRRRELILMFNLDIPLPKPISANVSHCFFRGEGTECSLKIPIYEEELKYFYSNYHDYYYLPDEDVALHKSVAGFVSREYRIPASAANCYTRKVSSYLPQWDLLFTPFFKREYKSHELFFELTDELKKNKAAFSTYAMHVLNMMVFTY</sequence>
<protein>
    <recommendedName>
        <fullName evidence="1">YprB ribonuclease H-like domain-containing protein</fullName>
    </recommendedName>
</protein>
<name>A0A2K4ZBT3_9FIRM</name>
<feature type="domain" description="YprB ribonuclease H-like" evidence="1">
    <location>
        <begin position="27"/>
        <end position="191"/>
    </location>
</feature>
<dbReference type="Pfam" id="PF13482">
    <property type="entry name" value="RNase_H_2"/>
    <property type="match status" value="1"/>
</dbReference>
<dbReference type="RefSeq" id="WP_103238048.1">
    <property type="nucleotide sequence ID" value="NZ_JANJZD010000003.1"/>
</dbReference>
<evidence type="ECO:0000313" key="2">
    <source>
        <dbReference type="EMBL" id="SOY27926.1"/>
    </source>
</evidence>
<dbReference type="Gene3D" id="3.30.420.10">
    <property type="entry name" value="Ribonuclease H-like superfamily/Ribonuclease H"/>
    <property type="match status" value="1"/>
</dbReference>
<dbReference type="PANTHER" id="PTHR38462">
    <property type="entry name" value="EXONUCLEASE-LIKE PROTEIN"/>
    <property type="match status" value="1"/>
</dbReference>
<dbReference type="InterPro" id="IPR038720">
    <property type="entry name" value="YprB_RNase_H-like_dom"/>
</dbReference>
<evidence type="ECO:0000313" key="3">
    <source>
        <dbReference type="Proteomes" id="UP000236311"/>
    </source>
</evidence>
<dbReference type="PANTHER" id="PTHR38462:SF1">
    <property type="entry name" value="YPRB RIBONUCLEASE H-LIKE DOMAIN-CONTAINING PROTEIN"/>
    <property type="match status" value="1"/>
</dbReference>
<dbReference type="OrthoDB" id="9790530at2"/>
<dbReference type="SUPFAM" id="SSF53098">
    <property type="entry name" value="Ribonuclease H-like"/>
    <property type="match status" value="1"/>
</dbReference>
<dbReference type="InterPro" id="IPR036397">
    <property type="entry name" value="RNaseH_sf"/>
</dbReference>
<evidence type="ECO:0000259" key="1">
    <source>
        <dbReference type="Pfam" id="PF13482"/>
    </source>
</evidence>
<dbReference type="GO" id="GO:0003676">
    <property type="term" value="F:nucleic acid binding"/>
    <property type="evidence" value="ECO:0007669"/>
    <property type="project" value="InterPro"/>
</dbReference>
<accession>A0A2K4ZBT3</accession>
<dbReference type="InterPro" id="IPR012337">
    <property type="entry name" value="RNaseH-like_sf"/>
</dbReference>
<proteinExistence type="predicted"/>
<gene>
    <name evidence="2" type="ORF">AMURIS_00631</name>
</gene>
<dbReference type="Proteomes" id="UP000236311">
    <property type="component" value="Unassembled WGS sequence"/>
</dbReference>
<organism evidence="2 3">
    <name type="scientific">Acetatifactor muris</name>
    <dbReference type="NCBI Taxonomy" id="879566"/>
    <lineage>
        <taxon>Bacteria</taxon>
        <taxon>Bacillati</taxon>
        <taxon>Bacillota</taxon>
        <taxon>Clostridia</taxon>
        <taxon>Lachnospirales</taxon>
        <taxon>Lachnospiraceae</taxon>
        <taxon>Acetatifactor</taxon>
    </lineage>
</organism>
<dbReference type="AlphaFoldDB" id="A0A2K4ZBT3"/>